<comment type="caution">
    <text evidence="3">The sequence shown here is derived from an EMBL/GenBank/DDBJ whole genome shotgun (WGS) entry which is preliminary data.</text>
</comment>
<dbReference type="InterPro" id="IPR011032">
    <property type="entry name" value="GroES-like_sf"/>
</dbReference>
<dbReference type="PANTHER" id="PTHR44154:SF1">
    <property type="entry name" value="QUINONE OXIDOREDUCTASE"/>
    <property type="match status" value="1"/>
</dbReference>
<evidence type="ECO:0000259" key="2">
    <source>
        <dbReference type="SMART" id="SM00829"/>
    </source>
</evidence>
<dbReference type="InterPro" id="IPR051603">
    <property type="entry name" value="Zinc-ADH_QOR/CCCR"/>
</dbReference>
<reference evidence="3 4" key="1">
    <citation type="submission" date="2023-05" db="EMBL/GenBank/DDBJ databases">
        <title>Actinoplanes sp. NEAU-A12 genome sequencing.</title>
        <authorList>
            <person name="Wang Z.-S."/>
        </authorList>
    </citation>
    <scope>NUCLEOTIDE SEQUENCE [LARGE SCALE GENOMIC DNA]</scope>
    <source>
        <strain evidence="3 4">NEAU-A12</strain>
    </source>
</reference>
<dbReference type="RefSeq" id="WP_282765965.1">
    <property type="nucleotide sequence ID" value="NZ_JASCTH010000035.1"/>
</dbReference>
<sequence>MSELAEAVLADASAAELLACPVPSRIRAAHLRRTDVDIFAGAEDRDVRRSLHVGEVPMPELAPDEVLIAVLAAGINFNTVWSATFLPVPTFSFLARMGRQDRWGSRHDQPYHVIGSDAAGVVVRVGSGVRRWSVGERVVVAPAYVDSEDPVTHQDAMTGDQRAWGFETNFGGLADFAVVKASQLLPKPEHLTWEEAAGNTLCAATAYRMLVSPRGARMKQGDVVLIWGAAGGLGGFAVQLVLAGGGIPVAVVGSQAKAELLGRLGCRNVIDRAALPMGPDGMRDPATWRALGKQIRALVGEDPHIVFEYTGAETFGASVYLARTGGTVVTCGSSSGYEHQYDNRYLWMRLKRIVGSHGANYQEAWEVNRLFSLGTLIPTLSRVYPLDQAAEATRAVQLNEHVGKVGVLCLAPEPGLGVTDPVRRAQAGEDRLRLFREAGQPLVPHAVG</sequence>
<dbReference type="InterPro" id="IPR013149">
    <property type="entry name" value="ADH-like_C"/>
</dbReference>
<dbReference type="InterPro" id="IPR020843">
    <property type="entry name" value="ER"/>
</dbReference>
<feature type="domain" description="Enoyl reductase (ER)" evidence="2">
    <location>
        <begin position="46"/>
        <end position="407"/>
    </location>
</feature>
<dbReference type="InterPro" id="IPR036291">
    <property type="entry name" value="NAD(P)-bd_dom_sf"/>
</dbReference>
<dbReference type="Pfam" id="PF08240">
    <property type="entry name" value="ADH_N"/>
    <property type="match status" value="1"/>
</dbReference>
<accession>A0ABT6WY85</accession>
<dbReference type="Gene3D" id="3.90.180.10">
    <property type="entry name" value="Medium-chain alcohol dehydrogenases, catalytic domain"/>
    <property type="match status" value="2"/>
</dbReference>
<dbReference type="EMBL" id="JASCTH010000035">
    <property type="protein sequence ID" value="MDI6104570.1"/>
    <property type="molecule type" value="Genomic_DNA"/>
</dbReference>
<proteinExistence type="predicted"/>
<dbReference type="Pfam" id="PF00107">
    <property type="entry name" value="ADH_zinc_N"/>
    <property type="match status" value="1"/>
</dbReference>
<organism evidence="3 4">
    <name type="scientific">Actinoplanes sandaracinus</name>
    <dbReference type="NCBI Taxonomy" id="3045177"/>
    <lineage>
        <taxon>Bacteria</taxon>
        <taxon>Bacillati</taxon>
        <taxon>Actinomycetota</taxon>
        <taxon>Actinomycetes</taxon>
        <taxon>Micromonosporales</taxon>
        <taxon>Micromonosporaceae</taxon>
        <taxon>Actinoplanes</taxon>
    </lineage>
</organism>
<dbReference type="SUPFAM" id="SSF51735">
    <property type="entry name" value="NAD(P)-binding Rossmann-fold domains"/>
    <property type="match status" value="1"/>
</dbReference>
<dbReference type="NCBIfam" id="TIGR01751">
    <property type="entry name" value="crot-CoA-red"/>
    <property type="match status" value="1"/>
</dbReference>
<evidence type="ECO:0000256" key="1">
    <source>
        <dbReference type="ARBA" id="ARBA00022857"/>
    </source>
</evidence>
<dbReference type="GO" id="GO:0016491">
    <property type="term" value="F:oxidoreductase activity"/>
    <property type="evidence" value="ECO:0007669"/>
    <property type="project" value="UniProtKB-KW"/>
</dbReference>
<keyword evidence="1" id="KW-0521">NADP</keyword>
<dbReference type="PANTHER" id="PTHR44154">
    <property type="entry name" value="QUINONE OXIDOREDUCTASE"/>
    <property type="match status" value="1"/>
</dbReference>
<evidence type="ECO:0000313" key="3">
    <source>
        <dbReference type="EMBL" id="MDI6104570.1"/>
    </source>
</evidence>
<dbReference type="SUPFAM" id="SSF50129">
    <property type="entry name" value="GroES-like"/>
    <property type="match status" value="1"/>
</dbReference>
<dbReference type="Proteomes" id="UP001241758">
    <property type="component" value="Unassembled WGS sequence"/>
</dbReference>
<keyword evidence="3" id="KW-0560">Oxidoreductase</keyword>
<evidence type="ECO:0000313" key="4">
    <source>
        <dbReference type="Proteomes" id="UP001241758"/>
    </source>
</evidence>
<keyword evidence="4" id="KW-1185">Reference proteome</keyword>
<dbReference type="EC" id="1.3.1.85" evidence="3"/>
<protein>
    <submittedName>
        <fullName evidence="3">Crotonyl-CoA carboxylase/reductase</fullName>
        <ecNumber evidence="3">1.3.1.85</ecNumber>
    </submittedName>
</protein>
<dbReference type="InterPro" id="IPR013154">
    <property type="entry name" value="ADH-like_N"/>
</dbReference>
<gene>
    <name evidence="3" type="primary">ccrA</name>
    <name evidence="3" type="ORF">QLQ12_38870</name>
</gene>
<name>A0ABT6WY85_9ACTN</name>
<dbReference type="SMART" id="SM00829">
    <property type="entry name" value="PKS_ER"/>
    <property type="match status" value="1"/>
</dbReference>
<dbReference type="InterPro" id="IPR010085">
    <property type="entry name" value="Crot_CoA_red"/>
</dbReference>